<dbReference type="PROSITE" id="PS01156">
    <property type="entry name" value="TONB_DEPENDENT_REC_2"/>
    <property type="match status" value="1"/>
</dbReference>
<dbReference type="PANTHER" id="PTHR30069">
    <property type="entry name" value="TONB-DEPENDENT OUTER MEMBRANE RECEPTOR"/>
    <property type="match status" value="1"/>
</dbReference>
<keyword evidence="10 11" id="KW-0998">Cell outer membrane</keyword>
<evidence type="ECO:0000256" key="3">
    <source>
        <dbReference type="ARBA" id="ARBA00022448"/>
    </source>
</evidence>
<keyword evidence="19" id="KW-1185">Reference proteome</keyword>
<keyword evidence="6" id="KW-0732">Signal</keyword>
<evidence type="ECO:0000256" key="6">
    <source>
        <dbReference type="ARBA" id="ARBA00022729"/>
    </source>
</evidence>
<evidence type="ECO:0000256" key="1">
    <source>
        <dbReference type="ARBA" id="ARBA00004571"/>
    </source>
</evidence>
<dbReference type="GO" id="GO:0015344">
    <property type="term" value="F:siderophore uptake transmembrane transporter activity"/>
    <property type="evidence" value="ECO:0007669"/>
    <property type="project" value="TreeGrafter"/>
</dbReference>
<dbReference type="GO" id="GO:0009279">
    <property type="term" value="C:cell outer membrane"/>
    <property type="evidence" value="ECO:0007669"/>
    <property type="project" value="UniProtKB-SubCell"/>
</dbReference>
<evidence type="ECO:0000256" key="13">
    <source>
        <dbReference type="PROSITE-ProRule" id="PRU10144"/>
    </source>
</evidence>
<keyword evidence="7 12" id="KW-0798">TonB box</keyword>
<evidence type="ECO:0000256" key="4">
    <source>
        <dbReference type="ARBA" id="ARBA00022452"/>
    </source>
</evidence>
<dbReference type="PANTHER" id="PTHR30069:SF41">
    <property type="entry name" value="HEME_HEMOPEXIN UTILIZATION PROTEIN C"/>
    <property type="match status" value="1"/>
</dbReference>
<keyword evidence="5 11" id="KW-0812">Transmembrane</keyword>
<evidence type="ECO:0000256" key="7">
    <source>
        <dbReference type="ARBA" id="ARBA00023077"/>
    </source>
</evidence>
<dbReference type="PROSITE" id="PS52016">
    <property type="entry name" value="TONB_DEPENDENT_REC_3"/>
    <property type="match status" value="1"/>
</dbReference>
<evidence type="ECO:0000256" key="15">
    <source>
        <dbReference type="SAM" id="MobiDB-lite"/>
    </source>
</evidence>
<dbReference type="Gene3D" id="2.170.130.10">
    <property type="entry name" value="TonB-dependent receptor, plug domain"/>
    <property type="match status" value="1"/>
</dbReference>
<evidence type="ECO:0000256" key="11">
    <source>
        <dbReference type="PROSITE-ProRule" id="PRU01360"/>
    </source>
</evidence>
<feature type="short sequence motif" description="TonB C-terminal box" evidence="13">
    <location>
        <begin position="671"/>
        <end position="688"/>
    </location>
</feature>
<keyword evidence="4 11" id="KW-1134">Transmembrane beta strand</keyword>
<dbReference type="GO" id="GO:0015232">
    <property type="term" value="F:heme transmembrane transporter activity"/>
    <property type="evidence" value="ECO:0007669"/>
    <property type="project" value="InterPro"/>
</dbReference>
<dbReference type="RefSeq" id="WP_093383385.1">
    <property type="nucleotide sequence ID" value="NZ_FOTW01000005.1"/>
</dbReference>
<evidence type="ECO:0000256" key="14">
    <source>
        <dbReference type="RuleBase" id="RU003357"/>
    </source>
</evidence>
<dbReference type="InterPro" id="IPR011276">
    <property type="entry name" value="TonB_haem/Hb_rcpt"/>
</dbReference>
<evidence type="ECO:0000259" key="16">
    <source>
        <dbReference type="Pfam" id="PF00593"/>
    </source>
</evidence>
<name>A0A1I4IFV4_9BURK</name>
<evidence type="ECO:0000256" key="12">
    <source>
        <dbReference type="PROSITE-ProRule" id="PRU10143"/>
    </source>
</evidence>
<feature type="region of interest" description="Disordered" evidence="15">
    <location>
        <begin position="364"/>
        <end position="384"/>
    </location>
</feature>
<evidence type="ECO:0000256" key="9">
    <source>
        <dbReference type="ARBA" id="ARBA00023170"/>
    </source>
</evidence>
<dbReference type="EMBL" id="FOTW01000005">
    <property type="protein sequence ID" value="SFL53154.1"/>
    <property type="molecule type" value="Genomic_DNA"/>
</dbReference>
<sequence length="688" mass="73804">MEQNNSVAAMGAALRLHPLASSVALALALGGGHAPARAGEDAGTVETIVVSATRTPQLLKDAAAPVSKIDAGAFAERQARGIGDALQDLPNVDFGGGPRGAGRQPTLRGYSGKEVTLLVDGARMNSASGLGAPIFIDPWLLSGAEVLRGASSALYGSGGLGGVLALNTVAARDLLAPGRNWGADARLGRDLGEAGRSQQARAYTRQGGFDALLALGRRDWGAIREGGGGELAPNDGHAGQGLLKLGYTLRPDLRLTLSHRAYQESALRPNNPQSDASLGQLGAVPVQRNLIDQSQTTIGIEHTEAGGAPTLSAQLYRTRLDTSAEANPAQSLAASSSFTRTVGGGVQRTTRWGRHRLSYGIDGYRDEQDARNGGQPNPVTPPGRQTVAGVFVQDEWRLGDAWLLTPAARYDRYSTHVDGGAGPDARQGHLSPKLTAALRFTPQWQAWASAGESYRAPSLSETYMNLSCTGCLFNFAPNPALRPETDRTLELGANYDGRGWFAAGDRVQMKGSVFYSTVDDLIATAVVGAYQRSFPFKGRGLVFQSQNKSNARRQGVELEWGWRNGAWRADLAYSRLRVRDADTDQNLFAPPDKLVANLGWKWQAWRLNWRSRLVAAQSRDSTLERRTAGYASHDLFVNWRPDAAPQLELSAGISNLGDHRYIVYQSENPTSRVVEMGRALQATLGWTF</sequence>
<evidence type="ECO:0000259" key="17">
    <source>
        <dbReference type="Pfam" id="PF07715"/>
    </source>
</evidence>
<dbReference type="CDD" id="cd01347">
    <property type="entry name" value="ligand_gated_channel"/>
    <property type="match status" value="1"/>
</dbReference>
<dbReference type="GO" id="GO:0044718">
    <property type="term" value="P:siderophore transmembrane transport"/>
    <property type="evidence" value="ECO:0007669"/>
    <property type="project" value="TreeGrafter"/>
</dbReference>
<feature type="short sequence motif" description="TonB box" evidence="12">
    <location>
        <begin position="47"/>
        <end position="53"/>
    </location>
</feature>
<evidence type="ECO:0000256" key="10">
    <source>
        <dbReference type="ARBA" id="ARBA00023237"/>
    </source>
</evidence>
<dbReference type="InterPro" id="IPR012910">
    <property type="entry name" value="Plug_dom"/>
</dbReference>
<keyword evidence="8 11" id="KW-0472">Membrane</keyword>
<organism evidence="18 19">
    <name type="scientific">Rugamonas rubra</name>
    <dbReference type="NCBI Taxonomy" id="758825"/>
    <lineage>
        <taxon>Bacteria</taxon>
        <taxon>Pseudomonadati</taxon>
        <taxon>Pseudomonadota</taxon>
        <taxon>Betaproteobacteria</taxon>
        <taxon>Burkholderiales</taxon>
        <taxon>Oxalobacteraceae</taxon>
        <taxon>Telluria group</taxon>
        <taxon>Rugamonas</taxon>
    </lineage>
</organism>
<dbReference type="InterPro" id="IPR000531">
    <property type="entry name" value="Beta-barrel_TonB"/>
</dbReference>
<keyword evidence="3 11" id="KW-0813">Transport</keyword>
<dbReference type="OrthoDB" id="174652at2"/>
<dbReference type="InterPro" id="IPR037066">
    <property type="entry name" value="Plug_dom_sf"/>
</dbReference>
<evidence type="ECO:0000313" key="19">
    <source>
        <dbReference type="Proteomes" id="UP000199470"/>
    </source>
</evidence>
<dbReference type="STRING" id="758825.SAMN02982985_00542"/>
<gene>
    <name evidence="18" type="ORF">SAMN02982985_00542</name>
</gene>
<comment type="subcellular location">
    <subcellularLocation>
        <location evidence="1 11">Cell outer membrane</location>
        <topology evidence="1 11">Multi-pass membrane protein</topology>
    </subcellularLocation>
</comment>
<evidence type="ECO:0000256" key="8">
    <source>
        <dbReference type="ARBA" id="ARBA00023136"/>
    </source>
</evidence>
<dbReference type="Pfam" id="PF00593">
    <property type="entry name" value="TonB_dep_Rec_b-barrel"/>
    <property type="match status" value="1"/>
</dbReference>
<dbReference type="Pfam" id="PF07715">
    <property type="entry name" value="Plug"/>
    <property type="match status" value="1"/>
</dbReference>
<dbReference type="PROSITE" id="PS00430">
    <property type="entry name" value="TONB_DEPENDENT_REC_1"/>
    <property type="match status" value="1"/>
</dbReference>
<dbReference type="Proteomes" id="UP000199470">
    <property type="component" value="Unassembled WGS sequence"/>
</dbReference>
<keyword evidence="9" id="KW-0675">Receptor</keyword>
<dbReference type="Gene3D" id="2.40.170.20">
    <property type="entry name" value="TonB-dependent receptor, beta-barrel domain"/>
    <property type="match status" value="1"/>
</dbReference>
<feature type="domain" description="TonB-dependent receptor-like beta-barrel" evidence="16">
    <location>
        <begin position="230"/>
        <end position="656"/>
    </location>
</feature>
<evidence type="ECO:0000313" key="18">
    <source>
        <dbReference type="EMBL" id="SFL53154.1"/>
    </source>
</evidence>
<dbReference type="InterPro" id="IPR010917">
    <property type="entry name" value="TonB_rcpt_CS"/>
</dbReference>
<evidence type="ECO:0000256" key="2">
    <source>
        <dbReference type="ARBA" id="ARBA00009810"/>
    </source>
</evidence>
<proteinExistence type="inferred from homology"/>
<dbReference type="NCBIfam" id="TIGR01785">
    <property type="entry name" value="TonB-hemin"/>
    <property type="match status" value="1"/>
</dbReference>
<dbReference type="SUPFAM" id="SSF56935">
    <property type="entry name" value="Porins"/>
    <property type="match status" value="1"/>
</dbReference>
<accession>A0A1I4IFV4</accession>
<dbReference type="InterPro" id="IPR039426">
    <property type="entry name" value="TonB-dep_rcpt-like"/>
</dbReference>
<evidence type="ECO:0000256" key="5">
    <source>
        <dbReference type="ARBA" id="ARBA00022692"/>
    </source>
</evidence>
<protein>
    <submittedName>
        <fullName evidence="18">Methanobactin biosynthesis cassette protein MbnT</fullName>
    </submittedName>
</protein>
<dbReference type="InterPro" id="IPR010916">
    <property type="entry name" value="TonB_box_CS"/>
</dbReference>
<comment type="similarity">
    <text evidence="2 11 14">Belongs to the TonB-dependent receptor family.</text>
</comment>
<reference evidence="18 19" key="1">
    <citation type="submission" date="2016-10" db="EMBL/GenBank/DDBJ databases">
        <authorList>
            <person name="de Groot N.N."/>
        </authorList>
    </citation>
    <scope>NUCLEOTIDE SEQUENCE [LARGE SCALE GENOMIC DNA]</scope>
    <source>
        <strain evidence="18 19">ATCC 43154</strain>
    </source>
</reference>
<dbReference type="AlphaFoldDB" id="A0A1I4IFV4"/>
<feature type="domain" description="TonB-dependent receptor plug" evidence="17">
    <location>
        <begin position="60"/>
        <end position="163"/>
    </location>
</feature>
<dbReference type="InterPro" id="IPR036942">
    <property type="entry name" value="Beta-barrel_TonB_sf"/>
</dbReference>